<dbReference type="Gene3D" id="3.40.50.1820">
    <property type="entry name" value="alpha/beta hydrolase"/>
    <property type="match status" value="1"/>
</dbReference>
<dbReference type="Proteomes" id="UP000199679">
    <property type="component" value="Chromosome I"/>
</dbReference>
<keyword evidence="3" id="KW-0732">Signal</keyword>
<dbReference type="Pfam" id="PF00135">
    <property type="entry name" value="COesterase"/>
    <property type="match status" value="1"/>
</dbReference>
<feature type="signal peptide" evidence="3">
    <location>
        <begin position="1"/>
        <end position="22"/>
    </location>
</feature>
<dbReference type="STRING" id="652787.SAMN05216490_0366"/>
<evidence type="ECO:0000313" key="6">
    <source>
        <dbReference type="Proteomes" id="UP000199679"/>
    </source>
</evidence>
<dbReference type="AlphaFoldDB" id="A0A1H1NQM3"/>
<feature type="chain" id="PRO_5009029160" description="Carboxylic ester hydrolase" evidence="3">
    <location>
        <begin position="23"/>
        <end position="503"/>
    </location>
</feature>
<dbReference type="InterPro" id="IPR029058">
    <property type="entry name" value="AB_hydrolase_fold"/>
</dbReference>
<comment type="similarity">
    <text evidence="1 3">Belongs to the type-B carboxylesterase/lipase family.</text>
</comment>
<name>A0A1H1NQM3_MUCMA</name>
<dbReference type="EC" id="3.1.1.-" evidence="3"/>
<dbReference type="GO" id="GO:0016787">
    <property type="term" value="F:hydrolase activity"/>
    <property type="evidence" value="ECO:0007669"/>
    <property type="project" value="UniProtKB-KW"/>
</dbReference>
<keyword evidence="6" id="KW-1185">Reference proteome</keyword>
<sequence>MLPAIRSVILFMAICIACKASAQNNDPVVKTDKGYIRGIVENNIQVFKGIPYAAPPAGDLRFMPPATHQLWTDTLAATKFGPVATQYSGNKVIGSEDCLSLNLYTPKTDNHKRAVVVWIHGGSMTNGSGKGMNGHAFADHDDIITITINYRLGAFGFLYMGDVGKRYAQSGNCGVLDVIAALKWIKQNITSFGGDPNRVTIMGESAGAKLISAVMVSPLSKGLFQQYIAESGSVQCIRDTVTAKNARLRILNKMGLTALDVKKFLTLPADSIIKIQGMVCEGIGGNSFLGPVYDGATITGDAYKYAASGQMPKIKALIGTNEYEAAAFVGPNSDLKDINKTVFKPLFEDGAPMVYAAYQQQLKTDSPYAAEVKVLTQYMYQMHSYRFAKVLAQNNIPVWMYRFKYDNGKSFGARHGEELQYIWNINNPNTITDSAKKQLTINLHGAWVTFIKTGNPNTSSNPKWPEYNSNTRQVMLFDTTDSVTNLKEVYDDKSFPSQVFMLK</sequence>
<accession>A0A1H1NQM3</accession>
<dbReference type="SUPFAM" id="SSF53474">
    <property type="entry name" value="alpha/beta-Hydrolases"/>
    <property type="match status" value="1"/>
</dbReference>
<evidence type="ECO:0000256" key="3">
    <source>
        <dbReference type="RuleBase" id="RU361235"/>
    </source>
</evidence>
<dbReference type="PROSITE" id="PS00122">
    <property type="entry name" value="CARBOXYLESTERASE_B_1"/>
    <property type="match status" value="1"/>
</dbReference>
<protein>
    <recommendedName>
        <fullName evidence="3">Carboxylic ester hydrolase</fullName>
        <ecNumber evidence="3">3.1.1.-</ecNumber>
    </recommendedName>
</protein>
<evidence type="ECO:0000313" key="5">
    <source>
        <dbReference type="EMBL" id="SDS00629.1"/>
    </source>
</evidence>
<dbReference type="PANTHER" id="PTHR11559">
    <property type="entry name" value="CARBOXYLESTERASE"/>
    <property type="match status" value="1"/>
</dbReference>
<reference evidence="5 6" key="1">
    <citation type="submission" date="2016-10" db="EMBL/GenBank/DDBJ databases">
        <authorList>
            <person name="de Groot N.N."/>
        </authorList>
    </citation>
    <scope>NUCLEOTIDE SEQUENCE [LARGE SCALE GENOMIC DNA]</scope>
    <source>
        <strain evidence="5 6">MP1X4</strain>
    </source>
</reference>
<dbReference type="InterPro" id="IPR019826">
    <property type="entry name" value="Carboxylesterase_B_AS"/>
</dbReference>
<evidence type="ECO:0000256" key="2">
    <source>
        <dbReference type="ARBA" id="ARBA00022801"/>
    </source>
</evidence>
<dbReference type="InterPro" id="IPR002018">
    <property type="entry name" value="CarbesteraseB"/>
</dbReference>
<gene>
    <name evidence="5" type="ORF">SAMN05216490_0366</name>
</gene>
<evidence type="ECO:0000259" key="4">
    <source>
        <dbReference type="Pfam" id="PF00135"/>
    </source>
</evidence>
<proteinExistence type="inferred from homology"/>
<evidence type="ECO:0000256" key="1">
    <source>
        <dbReference type="ARBA" id="ARBA00005964"/>
    </source>
</evidence>
<keyword evidence="2 3" id="KW-0378">Hydrolase</keyword>
<feature type="domain" description="Carboxylesterase type B" evidence="4">
    <location>
        <begin position="26"/>
        <end position="483"/>
    </location>
</feature>
<organism evidence="5 6">
    <name type="scientific">Mucilaginibacter mallensis</name>
    <dbReference type="NCBI Taxonomy" id="652787"/>
    <lineage>
        <taxon>Bacteria</taxon>
        <taxon>Pseudomonadati</taxon>
        <taxon>Bacteroidota</taxon>
        <taxon>Sphingobacteriia</taxon>
        <taxon>Sphingobacteriales</taxon>
        <taxon>Sphingobacteriaceae</taxon>
        <taxon>Mucilaginibacter</taxon>
    </lineage>
</organism>
<dbReference type="InterPro" id="IPR050309">
    <property type="entry name" value="Type-B_Carboxylest/Lipase"/>
</dbReference>
<dbReference type="OrthoDB" id="9775851at2"/>
<dbReference type="RefSeq" id="WP_091368341.1">
    <property type="nucleotide sequence ID" value="NZ_LT629740.1"/>
</dbReference>
<dbReference type="EMBL" id="LT629740">
    <property type="protein sequence ID" value="SDS00629.1"/>
    <property type="molecule type" value="Genomic_DNA"/>
</dbReference>